<dbReference type="EMBL" id="DS022300">
    <property type="protein sequence ID" value="OAJ37557.1"/>
    <property type="molecule type" value="Genomic_DNA"/>
</dbReference>
<evidence type="ECO:0000313" key="6">
    <source>
        <dbReference type="Proteomes" id="UP000077115"/>
    </source>
</evidence>
<accession>A0A177WBS6</accession>
<dbReference type="OrthoDB" id="72053at2759"/>
<evidence type="ECO:0000256" key="2">
    <source>
        <dbReference type="ARBA" id="ARBA00022729"/>
    </source>
</evidence>
<dbReference type="PANTHER" id="PTHR45672:SF3">
    <property type="entry name" value="THIOREDOXIN DOMAIN-CONTAINING PROTEIN 5"/>
    <property type="match status" value="1"/>
</dbReference>
<evidence type="ECO:0000256" key="1">
    <source>
        <dbReference type="ARBA" id="ARBA00006347"/>
    </source>
</evidence>
<comment type="similarity">
    <text evidence="1">Belongs to the protein disulfide isomerase family.</text>
</comment>
<dbReference type="Gene3D" id="3.40.30.10">
    <property type="entry name" value="Glutaredoxin"/>
    <property type="match status" value="1"/>
</dbReference>
<feature type="signal peptide" evidence="3">
    <location>
        <begin position="1"/>
        <end position="24"/>
    </location>
</feature>
<dbReference type="GO" id="GO:0003756">
    <property type="term" value="F:protein disulfide isomerase activity"/>
    <property type="evidence" value="ECO:0007669"/>
    <property type="project" value="TreeGrafter"/>
</dbReference>
<dbReference type="Proteomes" id="UP000077115">
    <property type="component" value="Unassembled WGS sequence"/>
</dbReference>
<keyword evidence="2 3" id="KW-0732">Signal</keyword>
<dbReference type="InterPro" id="IPR013766">
    <property type="entry name" value="Thioredoxin_domain"/>
</dbReference>
<proteinExistence type="inferred from homology"/>
<dbReference type="InterPro" id="IPR036249">
    <property type="entry name" value="Thioredoxin-like_sf"/>
</dbReference>
<feature type="domain" description="Thioredoxin" evidence="4">
    <location>
        <begin position="32"/>
        <end position="168"/>
    </location>
</feature>
<reference evidence="5 6" key="2">
    <citation type="submission" date="2016-05" db="EMBL/GenBank/DDBJ databases">
        <title>Lineage-specific infection strategies underlie the spectrum of fungal disease in amphibians.</title>
        <authorList>
            <person name="Cuomo C.A."/>
            <person name="Farrer R.A."/>
            <person name="James T."/>
            <person name="Longcore J."/>
            <person name="Birren B."/>
        </authorList>
    </citation>
    <scope>NUCLEOTIDE SEQUENCE [LARGE SCALE GENOMIC DNA]</scope>
    <source>
        <strain evidence="5 6">JEL423</strain>
    </source>
</reference>
<dbReference type="GO" id="GO:0005783">
    <property type="term" value="C:endoplasmic reticulum"/>
    <property type="evidence" value="ECO:0007669"/>
    <property type="project" value="TreeGrafter"/>
</dbReference>
<evidence type="ECO:0000313" key="5">
    <source>
        <dbReference type="EMBL" id="OAJ37557.1"/>
    </source>
</evidence>
<dbReference type="Pfam" id="PF00085">
    <property type="entry name" value="Thioredoxin"/>
    <property type="match status" value="1"/>
</dbReference>
<dbReference type="GO" id="GO:0006457">
    <property type="term" value="P:protein folding"/>
    <property type="evidence" value="ECO:0007669"/>
    <property type="project" value="TreeGrafter"/>
</dbReference>
<dbReference type="PANTHER" id="PTHR45672">
    <property type="entry name" value="PROTEIN DISULFIDE-ISOMERASE C17H9.14C-RELATED"/>
    <property type="match status" value="1"/>
</dbReference>
<gene>
    <name evidence="5" type="ORF">BDEG_21567</name>
</gene>
<protein>
    <recommendedName>
        <fullName evidence="4">Thioredoxin domain-containing protein</fullName>
    </recommendedName>
</protein>
<dbReference type="STRING" id="403673.A0A177WBS6"/>
<sequence length="186" mass="21411">MTRSSLIIRAALVFVMAFSFIVSAQDDAHLNMQAAPKKRFLTMAEVDAQAIEADKSIEFILPSEFPVFMSRPGYQFIFYSATWCKYCKRLTPKWLKLQKRIVNEQSLVDANLHMAKIDCTNEEQFCTTNSADGYPTMFLYKDGGFVEEYVGELLVRNMLQYLVDKIGDMQRAIHQQSEDSKPHNEL</sequence>
<dbReference type="VEuPathDB" id="FungiDB:BDEG_21567"/>
<evidence type="ECO:0000259" key="4">
    <source>
        <dbReference type="PROSITE" id="PS51352"/>
    </source>
</evidence>
<dbReference type="AlphaFoldDB" id="A0A177WBS6"/>
<organism evidence="5 6">
    <name type="scientific">Batrachochytrium dendrobatidis (strain JEL423)</name>
    <dbReference type="NCBI Taxonomy" id="403673"/>
    <lineage>
        <taxon>Eukaryota</taxon>
        <taxon>Fungi</taxon>
        <taxon>Fungi incertae sedis</taxon>
        <taxon>Chytridiomycota</taxon>
        <taxon>Chytridiomycota incertae sedis</taxon>
        <taxon>Chytridiomycetes</taxon>
        <taxon>Rhizophydiales</taxon>
        <taxon>Rhizophydiales incertae sedis</taxon>
        <taxon>Batrachochytrium</taxon>
    </lineage>
</organism>
<dbReference type="PROSITE" id="PS51352">
    <property type="entry name" value="THIOREDOXIN_2"/>
    <property type="match status" value="1"/>
</dbReference>
<name>A0A177WBS6_BATDL</name>
<reference evidence="5 6" key="1">
    <citation type="submission" date="2006-10" db="EMBL/GenBank/DDBJ databases">
        <title>The Genome Sequence of Batrachochytrium dendrobatidis JEL423.</title>
        <authorList>
            <consortium name="The Broad Institute Genome Sequencing Platform"/>
            <person name="Birren B."/>
            <person name="Lander E."/>
            <person name="Galagan J."/>
            <person name="Cuomo C."/>
            <person name="Devon K."/>
            <person name="Jaffe D."/>
            <person name="Butler J."/>
            <person name="Alvarez P."/>
            <person name="Gnerre S."/>
            <person name="Grabherr M."/>
            <person name="Kleber M."/>
            <person name="Mauceli E."/>
            <person name="Brockman W."/>
            <person name="Young S."/>
            <person name="LaButti K."/>
            <person name="Sykes S."/>
            <person name="DeCaprio D."/>
            <person name="Crawford M."/>
            <person name="Koehrsen M."/>
            <person name="Engels R."/>
            <person name="Montgomery P."/>
            <person name="Pearson M."/>
            <person name="Howarth C."/>
            <person name="Larson L."/>
            <person name="White J."/>
            <person name="O'Leary S."/>
            <person name="Kodira C."/>
            <person name="Zeng Q."/>
            <person name="Yandava C."/>
            <person name="Alvarado L."/>
            <person name="Longcore J."/>
            <person name="James T."/>
        </authorList>
    </citation>
    <scope>NUCLEOTIDE SEQUENCE [LARGE SCALE GENOMIC DNA]</scope>
    <source>
        <strain evidence="5 6">JEL423</strain>
    </source>
</reference>
<feature type="chain" id="PRO_5008077439" description="Thioredoxin domain-containing protein" evidence="3">
    <location>
        <begin position="25"/>
        <end position="186"/>
    </location>
</feature>
<dbReference type="InterPro" id="IPR051063">
    <property type="entry name" value="PDI"/>
</dbReference>
<dbReference type="SUPFAM" id="SSF52833">
    <property type="entry name" value="Thioredoxin-like"/>
    <property type="match status" value="1"/>
</dbReference>
<evidence type="ECO:0000256" key="3">
    <source>
        <dbReference type="SAM" id="SignalP"/>
    </source>
</evidence>